<feature type="repeat" description="ANK" evidence="3">
    <location>
        <begin position="726"/>
        <end position="758"/>
    </location>
</feature>
<comment type="caution">
    <text evidence="6">The sequence shown here is derived from an EMBL/GenBank/DDBJ whole genome shotgun (WGS) entry which is preliminary data.</text>
</comment>
<feature type="region of interest" description="Disordered" evidence="4">
    <location>
        <begin position="315"/>
        <end position="369"/>
    </location>
</feature>
<keyword evidence="2 3" id="KW-0040">ANK repeat</keyword>
<dbReference type="PRINTS" id="PR01415">
    <property type="entry name" value="ANKYRIN"/>
</dbReference>
<keyword evidence="7" id="KW-1185">Reference proteome</keyword>
<dbReference type="EMBL" id="CAXITT010000032">
    <property type="protein sequence ID" value="CAL1528386.1"/>
    <property type="molecule type" value="Genomic_DNA"/>
</dbReference>
<feature type="repeat" description="ANK" evidence="3">
    <location>
        <begin position="759"/>
        <end position="791"/>
    </location>
</feature>
<dbReference type="AlphaFoldDB" id="A0AAV2H825"/>
<accession>A0AAV2H825</accession>
<reference evidence="6 7" key="1">
    <citation type="submission" date="2024-04" db="EMBL/GenBank/DDBJ databases">
        <authorList>
            <consortium name="Genoscope - CEA"/>
            <person name="William W."/>
        </authorList>
    </citation>
    <scope>NUCLEOTIDE SEQUENCE [LARGE SCALE GENOMIC DNA]</scope>
</reference>
<dbReference type="PROSITE" id="PS50297">
    <property type="entry name" value="ANK_REP_REGION"/>
    <property type="match status" value="10"/>
</dbReference>
<dbReference type="SUPFAM" id="SSF48403">
    <property type="entry name" value="Ankyrin repeat"/>
    <property type="match status" value="2"/>
</dbReference>
<feature type="repeat" description="ANK" evidence="3">
    <location>
        <begin position="611"/>
        <end position="643"/>
    </location>
</feature>
<keyword evidence="5" id="KW-1133">Transmembrane helix</keyword>
<keyword evidence="1" id="KW-0677">Repeat</keyword>
<feature type="repeat" description="ANK" evidence="3">
    <location>
        <begin position="792"/>
        <end position="824"/>
    </location>
</feature>
<dbReference type="InterPro" id="IPR036770">
    <property type="entry name" value="Ankyrin_rpt-contain_sf"/>
</dbReference>
<feature type="repeat" description="ANK" evidence="3">
    <location>
        <begin position="644"/>
        <end position="676"/>
    </location>
</feature>
<organism evidence="6 7">
    <name type="scientific">Lymnaea stagnalis</name>
    <name type="common">Great pond snail</name>
    <name type="synonym">Helix stagnalis</name>
    <dbReference type="NCBI Taxonomy" id="6523"/>
    <lineage>
        <taxon>Eukaryota</taxon>
        <taxon>Metazoa</taxon>
        <taxon>Spiralia</taxon>
        <taxon>Lophotrochozoa</taxon>
        <taxon>Mollusca</taxon>
        <taxon>Gastropoda</taxon>
        <taxon>Heterobranchia</taxon>
        <taxon>Euthyneura</taxon>
        <taxon>Panpulmonata</taxon>
        <taxon>Hygrophila</taxon>
        <taxon>Lymnaeoidea</taxon>
        <taxon>Lymnaeidae</taxon>
        <taxon>Lymnaea</taxon>
    </lineage>
</organism>
<evidence type="ECO:0000256" key="3">
    <source>
        <dbReference type="PROSITE-ProRule" id="PRU00023"/>
    </source>
</evidence>
<feature type="repeat" description="ANK" evidence="3">
    <location>
        <begin position="512"/>
        <end position="544"/>
    </location>
</feature>
<sequence length="856" mass="95080">MHRSQNDQYIDRGPLRYRRRRKYQMCVLLKMVIFILLTTLTAVSLGQKIQVSKVRQQDCVTKCKTGLLSEVDTLKFNSTITLTPDLVNQSSVIFSYKSSSNTGLDSSFIVDMRSTCTGIRRDNNYLCSKSGNDTFTLSMISRAITKYSFATVRASIVHYNSTELNSDTEFFPGIYEPTNAIGVLTINGKIINQTNCSVTTNDTEILVVFECIGPATPCAYEISLNNSTQIVLGENRHELKLFSIDEATHLIKIKYALCSLENEHLYMECTLKQEFKNNKLAMILTLSTGIPTITVFFFSIISIVRIVHLQMKRGEDTENSPEEAAPLNGEESLGMVNGDKSKNVLKDETMKSVSEKTNVIGENSTNQESIEVKPPIQVTRDSSASLNVVHKTNTESTKEDNQNEIISLKVKQEMSNSLIHAAKKGHVETVRMLLQKGPDLTTRDDTGLTALMLASKHGNFQIVEILLKNAADINLTDLNDQTPLMIASQNGHFDIAEFLIRHGAAINQKDREGMTSIMLAIQNKNIKIFELLLENGADWEVKDINRNTALMLAAQNGLYHVVEKLIELGAHVNDKNNNGYSPLMYALGYKHSLTAEILLKYGANPNDRDTNGNSALMFAAHNGLTNLAEMLIHKHASIKDTNNIGNNALILASTNGHAETVKMLIENGADINMKNKDGMTALMLASEQCHTNTVNIIIEKITNVRDQKKKKGKVSVQKLINDKTIKGQSSLMFASQKGATETVKLLLRHKASIDETDNDGFTSLMFASQEGHFETVYTLLKEGANINSQNKLGRSAVMYASQNGHTDVVEWLCIKGANINIKDNDGMTASIYAREKNDKHTVDVLLKHSLLNLNKL</sequence>
<dbReference type="Pfam" id="PF00023">
    <property type="entry name" value="Ank"/>
    <property type="match status" value="3"/>
</dbReference>
<proteinExistence type="predicted"/>
<dbReference type="Pfam" id="PF13637">
    <property type="entry name" value="Ank_4"/>
    <property type="match status" value="1"/>
</dbReference>
<dbReference type="PROSITE" id="PS50088">
    <property type="entry name" value="ANK_REPEAT"/>
    <property type="match status" value="11"/>
</dbReference>
<gene>
    <name evidence="6" type="ORF">GSLYS_00002556001</name>
</gene>
<feature type="compositionally biased region" description="Polar residues" evidence="4">
    <location>
        <begin position="355"/>
        <end position="369"/>
    </location>
</feature>
<evidence type="ECO:0000256" key="1">
    <source>
        <dbReference type="ARBA" id="ARBA00022737"/>
    </source>
</evidence>
<dbReference type="PANTHER" id="PTHR24173:SF74">
    <property type="entry name" value="ANKYRIN REPEAT DOMAIN-CONTAINING PROTEIN 16"/>
    <property type="match status" value="1"/>
</dbReference>
<feature type="repeat" description="ANK" evidence="3">
    <location>
        <begin position="446"/>
        <end position="478"/>
    </location>
</feature>
<feature type="repeat" description="ANK" evidence="3">
    <location>
        <begin position="413"/>
        <end position="445"/>
    </location>
</feature>
<keyword evidence="5" id="KW-0812">Transmembrane</keyword>
<name>A0AAV2H825_LYMST</name>
<evidence type="ECO:0000313" key="7">
    <source>
        <dbReference type="Proteomes" id="UP001497497"/>
    </source>
</evidence>
<keyword evidence="5" id="KW-0472">Membrane</keyword>
<feature type="transmembrane region" description="Helical" evidence="5">
    <location>
        <begin position="27"/>
        <end position="46"/>
    </location>
</feature>
<feature type="compositionally biased region" description="Basic and acidic residues" evidence="4">
    <location>
        <begin position="339"/>
        <end position="354"/>
    </location>
</feature>
<evidence type="ECO:0000256" key="5">
    <source>
        <dbReference type="SAM" id="Phobius"/>
    </source>
</evidence>
<feature type="repeat" description="ANK" evidence="3">
    <location>
        <begin position="578"/>
        <end position="610"/>
    </location>
</feature>
<dbReference type="SMART" id="SM00248">
    <property type="entry name" value="ANK"/>
    <property type="match status" value="13"/>
</dbReference>
<dbReference type="Gene3D" id="1.25.40.20">
    <property type="entry name" value="Ankyrin repeat-containing domain"/>
    <property type="match status" value="4"/>
</dbReference>
<dbReference type="InterPro" id="IPR002110">
    <property type="entry name" value="Ankyrin_rpt"/>
</dbReference>
<dbReference type="Proteomes" id="UP001497497">
    <property type="component" value="Unassembled WGS sequence"/>
</dbReference>
<evidence type="ECO:0000256" key="2">
    <source>
        <dbReference type="ARBA" id="ARBA00023043"/>
    </source>
</evidence>
<evidence type="ECO:0000313" key="6">
    <source>
        <dbReference type="EMBL" id="CAL1528386.1"/>
    </source>
</evidence>
<dbReference type="PANTHER" id="PTHR24173">
    <property type="entry name" value="ANKYRIN REPEAT CONTAINING"/>
    <property type="match status" value="1"/>
</dbReference>
<feature type="repeat" description="ANK" evidence="3">
    <location>
        <begin position="479"/>
        <end position="511"/>
    </location>
</feature>
<feature type="repeat" description="ANK" evidence="3">
    <location>
        <begin position="545"/>
        <end position="577"/>
    </location>
</feature>
<evidence type="ECO:0000256" key="4">
    <source>
        <dbReference type="SAM" id="MobiDB-lite"/>
    </source>
</evidence>
<protein>
    <submittedName>
        <fullName evidence="6">Uncharacterized protein</fullName>
    </submittedName>
</protein>
<dbReference type="Pfam" id="PF12796">
    <property type="entry name" value="Ank_2"/>
    <property type="match status" value="3"/>
</dbReference>